<dbReference type="Gene3D" id="2.40.50.40">
    <property type="match status" value="1"/>
</dbReference>
<feature type="compositionally biased region" description="Low complexity" evidence="2">
    <location>
        <begin position="261"/>
        <end position="275"/>
    </location>
</feature>
<reference evidence="4 5" key="1">
    <citation type="submission" date="2016-03" db="EMBL/GenBank/DDBJ databases">
        <authorList>
            <person name="Ploux O."/>
        </authorList>
    </citation>
    <scope>NUCLEOTIDE SEQUENCE [LARGE SCALE GENOMIC DNA]</scope>
    <source>
        <strain evidence="4 5">UAMH 11012</strain>
    </source>
</reference>
<dbReference type="SUPFAM" id="SSF54160">
    <property type="entry name" value="Chromo domain-like"/>
    <property type="match status" value="1"/>
</dbReference>
<protein>
    <recommendedName>
        <fullName evidence="3">Chromo domain-containing protein</fullName>
    </recommendedName>
</protein>
<feature type="compositionally biased region" description="Polar residues" evidence="2">
    <location>
        <begin position="163"/>
        <end position="179"/>
    </location>
</feature>
<feature type="compositionally biased region" description="Low complexity" evidence="2">
    <location>
        <begin position="294"/>
        <end position="305"/>
    </location>
</feature>
<proteinExistence type="predicted"/>
<feature type="domain" description="Chromo" evidence="3">
    <location>
        <begin position="402"/>
        <end position="462"/>
    </location>
</feature>
<gene>
    <name evidence="4" type="ORF">PAC_00892</name>
</gene>
<dbReference type="CDD" id="cd00024">
    <property type="entry name" value="CD_CSD"/>
    <property type="match status" value="1"/>
</dbReference>
<dbReference type="SMART" id="SM00298">
    <property type="entry name" value="CHROMO"/>
    <property type="match status" value="1"/>
</dbReference>
<feature type="compositionally biased region" description="Basic and acidic residues" evidence="2">
    <location>
        <begin position="11"/>
        <end position="24"/>
    </location>
</feature>
<dbReference type="AlphaFoldDB" id="A0A1L7WE08"/>
<dbReference type="Pfam" id="PF00385">
    <property type="entry name" value="Chromo"/>
    <property type="match status" value="1"/>
</dbReference>
<dbReference type="InterPro" id="IPR000953">
    <property type="entry name" value="Chromo/chromo_shadow_dom"/>
</dbReference>
<dbReference type="Proteomes" id="UP000184330">
    <property type="component" value="Unassembled WGS sequence"/>
</dbReference>
<name>A0A1L7WE08_9HELO</name>
<keyword evidence="5" id="KW-1185">Reference proteome</keyword>
<organism evidence="4 5">
    <name type="scientific">Phialocephala subalpina</name>
    <dbReference type="NCBI Taxonomy" id="576137"/>
    <lineage>
        <taxon>Eukaryota</taxon>
        <taxon>Fungi</taxon>
        <taxon>Dikarya</taxon>
        <taxon>Ascomycota</taxon>
        <taxon>Pezizomycotina</taxon>
        <taxon>Leotiomycetes</taxon>
        <taxon>Helotiales</taxon>
        <taxon>Mollisiaceae</taxon>
        <taxon>Phialocephala</taxon>
        <taxon>Phialocephala fortinii species complex</taxon>
    </lineage>
</organism>
<dbReference type="PROSITE" id="PS50013">
    <property type="entry name" value="CHROMO_2"/>
    <property type="match status" value="1"/>
</dbReference>
<dbReference type="OrthoDB" id="3543857at2759"/>
<comment type="subunit">
    <text evidence="1">Component of the NuA4 histone acetyltransferase complex.</text>
</comment>
<feature type="region of interest" description="Disordered" evidence="2">
    <location>
        <begin position="452"/>
        <end position="513"/>
    </location>
</feature>
<feature type="compositionally biased region" description="Polar residues" evidence="2">
    <location>
        <begin position="226"/>
        <end position="244"/>
    </location>
</feature>
<feature type="region of interest" description="Disordered" evidence="2">
    <location>
        <begin position="1"/>
        <end position="24"/>
    </location>
</feature>
<evidence type="ECO:0000259" key="3">
    <source>
        <dbReference type="PROSITE" id="PS50013"/>
    </source>
</evidence>
<evidence type="ECO:0000313" key="4">
    <source>
        <dbReference type="EMBL" id="CZR51017.1"/>
    </source>
</evidence>
<feature type="compositionally biased region" description="Polar residues" evidence="2">
    <location>
        <begin position="372"/>
        <end position="384"/>
    </location>
</feature>
<dbReference type="EMBL" id="FJOG01000001">
    <property type="protein sequence ID" value="CZR51017.1"/>
    <property type="molecule type" value="Genomic_DNA"/>
</dbReference>
<accession>A0A1L7WE08</accession>
<dbReference type="STRING" id="576137.A0A1L7WE08"/>
<feature type="region of interest" description="Disordered" evidence="2">
    <location>
        <begin position="162"/>
        <end position="325"/>
    </location>
</feature>
<evidence type="ECO:0000313" key="5">
    <source>
        <dbReference type="Proteomes" id="UP000184330"/>
    </source>
</evidence>
<evidence type="ECO:0000256" key="1">
    <source>
        <dbReference type="ARBA" id="ARBA00011353"/>
    </source>
</evidence>
<dbReference type="InterPro" id="IPR023780">
    <property type="entry name" value="Chromo_domain"/>
</dbReference>
<dbReference type="GO" id="GO:0006338">
    <property type="term" value="P:chromatin remodeling"/>
    <property type="evidence" value="ECO:0007669"/>
    <property type="project" value="UniProtKB-ARBA"/>
</dbReference>
<sequence>MASPHLPFLSERTDPSDTDDKMEEGRLDKILQGQTDKSWEIIGYVVAEVQIRSAAPYTRGSGPPSRRISIMPRHDKTGIILDLSKNEDGKPIYIVGFTDKQALRYGIRAQNILEYVSPRTLENWEIEQERLMEEKRKAKSIAKAQAKAQVKAQVKAQAKTAVEQSELQAVDQSRVTTDTPRGRGRPAKRKRDEEKDLGDISTAGEGLDVKRAGSRKKQALEGTRAAQPSLSSPTQQFDPDNSESNFEDEHTSILLKQQLLGPNSGAPASSGSTSPRPVQTFKKPTHMARDNRSSSRQTRSTSATSVQVPNDRKSTRNQPRRASVAMSSSVEFASVYENLENGKKNLQSKLSEIQPSAFYELSSPAKNRKTSTKSASSKQGSVQPASAEPEQAMAPVDSDEEYEVDYIVDDKYQKDTKGKKVRYYYIKWVGDWPNSWEPETNVGSELVADYKEKRAEQKRSMSTTSSVAREMGENGRAMNIKDLGSENGGYEDMAANGKDFMNGKVKGTEDQHS</sequence>
<evidence type="ECO:0000256" key="2">
    <source>
        <dbReference type="SAM" id="MobiDB-lite"/>
    </source>
</evidence>
<feature type="region of interest" description="Disordered" evidence="2">
    <location>
        <begin position="361"/>
        <end position="399"/>
    </location>
</feature>
<dbReference type="InterPro" id="IPR016197">
    <property type="entry name" value="Chromo-like_dom_sf"/>
</dbReference>